<dbReference type="NCBIfam" id="NF005537">
    <property type="entry name" value="PRK07199.1"/>
    <property type="match status" value="1"/>
</dbReference>
<dbReference type="Pfam" id="PF00156">
    <property type="entry name" value="Pribosyltran"/>
    <property type="match status" value="1"/>
</dbReference>
<dbReference type="GO" id="GO:0006015">
    <property type="term" value="P:5-phosphoribose 1-diphosphate biosynthetic process"/>
    <property type="evidence" value="ECO:0007669"/>
    <property type="project" value="TreeGrafter"/>
</dbReference>
<dbReference type="GO" id="GO:0002189">
    <property type="term" value="C:ribose phosphate diphosphokinase complex"/>
    <property type="evidence" value="ECO:0007669"/>
    <property type="project" value="TreeGrafter"/>
</dbReference>
<evidence type="ECO:0000259" key="4">
    <source>
        <dbReference type="Pfam" id="PF13793"/>
    </source>
</evidence>
<accession>A0A975G168</accession>
<dbReference type="GO" id="GO:0005737">
    <property type="term" value="C:cytoplasm"/>
    <property type="evidence" value="ECO:0007669"/>
    <property type="project" value="TreeGrafter"/>
</dbReference>
<dbReference type="GO" id="GO:0000287">
    <property type="term" value="F:magnesium ion binding"/>
    <property type="evidence" value="ECO:0007669"/>
    <property type="project" value="InterPro"/>
</dbReference>
<dbReference type="InterPro" id="IPR005946">
    <property type="entry name" value="Rib-P_diPkinase"/>
</dbReference>
<dbReference type="KEGG" id="caul:KCG34_02110"/>
<dbReference type="EMBL" id="CP073078">
    <property type="protein sequence ID" value="QUD88704.1"/>
    <property type="molecule type" value="Genomic_DNA"/>
</dbReference>
<name>A0A975G168_9CAUL</name>
<evidence type="ECO:0000259" key="3">
    <source>
        <dbReference type="Pfam" id="PF00156"/>
    </source>
</evidence>
<dbReference type="PANTHER" id="PTHR10210:SF41">
    <property type="entry name" value="RIBOSE-PHOSPHATE PYROPHOSPHOKINASE 1, CHLOROPLASTIC"/>
    <property type="match status" value="1"/>
</dbReference>
<evidence type="ECO:0000313" key="5">
    <source>
        <dbReference type="EMBL" id="QUD88704.1"/>
    </source>
</evidence>
<dbReference type="NCBIfam" id="TIGR01251">
    <property type="entry name" value="ribP_PPkin"/>
    <property type="match status" value="1"/>
</dbReference>
<dbReference type="Proteomes" id="UP000676409">
    <property type="component" value="Chromosome"/>
</dbReference>
<comment type="similarity">
    <text evidence="2">Belongs to the ribose-phosphate pyrophosphokinase family.</text>
</comment>
<dbReference type="EC" id="2.7.6.1" evidence="5"/>
<keyword evidence="1 2" id="KW-0545">Nucleotide biosynthesis</keyword>
<dbReference type="GO" id="GO:0006164">
    <property type="term" value="P:purine nucleotide biosynthetic process"/>
    <property type="evidence" value="ECO:0007669"/>
    <property type="project" value="TreeGrafter"/>
</dbReference>
<gene>
    <name evidence="5" type="ORF">KCG34_02110</name>
</gene>
<dbReference type="SMART" id="SM01400">
    <property type="entry name" value="Pribosyltran_N"/>
    <property type="match status" value="1"/>
</dbReference>
<dbReference type="CDD" id="cd06223">
    <property type="entry name" value="PRTases_typeI"/>
    <property type="match status" value="1"/>
</dbReference>
<keyword evidence="5" id="KW-0808">Transferase</keyword>
<dbReference type="Gene3D" id="3.40.50.2020">
    <property type="match status" value="2"/>
</dbReference>
<dbReference type="Pfam" id="PF13793">
    <property type="entry name" value="Pribosyltran_N"/>
    <property type="match status" value="1"/>
</dbReference>
<dbReference type="RefSeq" id="WP_211938754.1">
    <property type="nucleotide sequence ID" value="NZ_CP073078.1"/>
</dbReference>
<proteinExistence type="inferred from homology"/>
<dbReference type="GO" id="GO:0004749">
    <property type="term" value="F:ribose phosphate diphosphokinase activity"/>
    <property type="evidence" value="ECO:0007669"/>
    <property type="project" value="UniProtKB-EC"/>
</dbReference>
<dbReference type="InterPro" id="IPR000836">
    <property type="entry name" value="PRTase_dom"/>
</dbReference>
<sequence length="294" mass="30977">MSALVCAFADQAARAEALASSLKAPFSLIDLHRFPDGEGLPTVGPPAETVLVYCSLDRPDAKIMPLALACDAWRRAGVRRLVLVAPYLAYMRQDKVFAAGQPVSRDVIGEILGCRFDRIVTVEPHLHRTRDIGAVFGTEVTTLSAARVLADAIGVRGEPPLLIGPDEESARWTAAIADLMDAPHLVLSKTRLGDRRVELSVNEPSALAGRRVVLVDDICSSGATLAEAARLALRCGARSVEAGVVHALFDHSAAEALKAAGLTRIVSTDSCPHPTNVAPLASLLADALAGEIAS</sequence>
<protein>
    <submittedName>
        <fullName evidence="5">Ribose-phosphate diphosphokinase</fullName>
        <ecNumber evidence="5">2.7.6.1</ecNumber>
    </submittedName>
</protein>
<dbReference type="AlphaFoldDB" id="A0A975G168"/>
<evidence type="ECO:0000256" key="1">
    <source>
        <dbReference type="ARBA" id="ARBA00022727"/>
    </source>
</evidence>
<dbReference type="InterPro" id="IPR029099">
    <property type="entry name" value="Pribosyltran_N"/>
</dbReference>
<organism evidence="5 6">
    <name type="scientific">Phenylobacterium montanum</name>
    <dbReference type="NCBI Taxonomy" id="2823693"/>
    <lineage>
        <taxon>Bacteria</taxon>
        <taxon>Pseudomonadati</taxon>
        <taxon>Pseudomonadota</taxon>
        <taxon>Alphaproteobacteria</taxon>
        <taxon>Caulobacterales</taxon>
        <taxon>Caulobacteraceae</taxon>
        <taxon>Phenylobacterium</taxon>
    </lineage>
</organism>
<keyword evidence="6" id="KW-1185">Reference proteome</keyword>
<evidence type="ECO:0000256" key="2">
    <source>
        <dbReference type="RuleBase" id="RU004324"/>
    </source>
</evidence>
<dbReference type="PANTHER" id="PTHR10210">
    <property type="entry name" value="RIBOSE-PHOSPHATE DIPHOSPHOKINASE FAMILY MEMBER"/>
    <property type="match status" value="1"/>
</dbReference>
<feature type="domain" description="Phosphoribosyltransferase" evidence="3">
    <location>
        <begin position="151"/>
        <end position="266"/>
    </location>
</feature>
<reference evidence="5" key="1">
    <citation type="submission" date="2021-04" db="EMBL/GenBank/DDBJ databases">
        <title>The complete genome sequence of Caulobacter sp. S6.</title>
        <authorList>
            <person name="Tang Y."/>
            <person name="Ouyang W."/>
            <person name="Liu Q."/>
            <person name="Huang B."/>
            <person name="Guo Z."/>
            <person name="Lei P."/>
        </authorList>
    </citation>
    <scope>NUCLEOTIDE SEQUENCE</scope>
    <source>
        <strain evidence="5">S6</strain>
    </source>
</reference>
<feature type="domain" description="Ribose-phosphate pyrophosphokinase N-terminal" evidence="4">
    <location>
        <begin position="13"/>
        <end position="111"/>
    </location>
</feature>
<evidence type="ECO:0000313" key="6">
    <source>
        <dbReference type="Proteomes" id="UP000676409"/>
    </source>
</evidence>
<dbReference type="InterPro" id="IPR029057">
    <property type="entry name" value="PRTase-like"/>
</dbReference>
<dbReference type="SUPFAM" id="SSF53271">
    <property type="entry name" value="PRTase-like"/>
    <property type="match status" value="2"/>
</dbReference>